<evidence type="ECO:0000256" key="5">
    <source>
        <dbReference type="ARBA" id="ARBA00023136"/>
    </source>
</evidence>
<sequence length="1087" mass="122703">MKVIGRVLFSTRTMGLMLLLYALSMAVATFVENDYGTPVAKALIYNNWWFELIMLILVLNFIGNIKRYQLFKRNKWPLLVFHLAFILIFVGGCITRYVSFEGSMHIREGDSNNEIISDASFFKVQITNGNEALAYDDVPVILTSQQIPIYLKPFKKDYSAEYDFMGKRVKMKVIDFIPRAQDSLIQSSSGKPILHLVALINGNRENKYISSGSVQLIQNMLVSYNKETAGAINILDEGEGLVISSPGDGSYMVMATQTQETVKGSNEKQPFYLRSLYTLPGLTFVVPQAPMLGEIVHFEGDKRTHENDADLVKLELATANVADTVSFYGGKGITSFQHQSEIDGLTISLGYGSKIYYTPFDLKLRKFKMEKYPGSDSPASYSSDVSIVDGGREVPYTIFMNHVLDHGGYRFFQSSFDHDEKGTVLSVNHDYWGTTITYIGYTFLFFGMFVTLFWKGTRFSKLNSQLKALSKQKLAVLLLLFLPLSTTFAQQIDMHGPSQGNQLKEDVHQHDTHDHEEHNKETIGNNEIKGLLSLQTKDAEQFARSIKIDKSHATRFGSLLVQNFDGRIEPINTLALEILRKLYHKDQFYQLDANQFLLAVSTQPFAWAQIPMIKVGTKGGAQLAEATRANTQGYTSLINLLKFGNDNSPHFILEADYQKAFAKKPAEQNSYDKDVIELNDKLQVMQLLISGQYLRILPIPNDPNNTWIAWESGHNHDGGSKSNPVEDYFRGVISAQTTGAWPQADRHLQAIKDLQYRWGNDVIPSRSKIEWEIRYNSWNIFFKLMMGYALLGTLILALAFTKLFINLKWVDKSIALLLVLVTIGAIIQATGLGIRWYISGHEPWSNGYEAVMFISWIGIVSGLLMYRNSNAFIPAAGCLIAVILMGFAHGGSQMNPQITPLVPVLKSYWLMIHVAIITSSYGFFGLSALLGMVVLILYIINNRKIERKVLASINELTLVNEMSLTVGLFLLTIGTFLGGIWANESWGRYWSWDPKETWAFISVIIYAFVLHIRLIPKMQGKYLFNLLSLLSYSSVIMTYFGVNYYLSGLHSYAQGDPVPIPVWVYITVVSIFILAGVSFMRYKRSRT</sequence>
<accession>A0A1H7J544</accession>
<comment type="subcellular location">
    <subcellularLocation>
        <location evidence="1">Membrane</location>
        <topology evidence="1">Multi-pass membrane protein</topology>
    </subcellularLocation>
</comment>
<evidence type="ECO:0000256" key="1">
    <source>
        <dbReference type="ARBA" id="ARBA00004141"/>
    </source>
</evidence>
<feature type="transmembrane region" description="Helical" evidence="6">
    <location>
        <begin position="962"/>
        <end position="982"/>
    </location>
</feature>
<evidence type="ECO:0000313" key="10">
    <source>
        <dbReference type="Proteomes" id="UP000199421"/>
    </source>
</evidence>
<dbReference type="Pfam" id="PF01578">
    <property type="entry name" value="Cytochrom_C_asm"/>
    <property type="match status" value="1"/>
</dbReference>
<evidence type="ECO:0000256" key="6">
    <source>
        <dbReference type="SAM" id="Phobius"/>
    </source>
</evidence>
<dbReference type="InterPro" id="IPR017562">
    <property type="entry name" value="Cyt_c_biogenesis_CcsA"/>
</dbReference>
<evidence type="ECO:0000256" key="4">
    <source>
        <dbReference type="ARBA" id="ARBA00022989"/>
    </source>
</evidence>
<keyword evidence="4 6" id="KW-1133">Transmembrane helix</keyword>
<evidence type="ECO:0000313" key="9">
    <source>
        <dbReference type="EMBL" id="SEK69798.1"/>
    </source>
</evidence>
<dbReference type="NCBIfam" id="TIGR03144">
    <property type="entry name" value="cytochr_II_ccsB"/>
    <property type="match status" value="1"/>
</dbReference>
<feature type="transmembrane region" description="Helical" evidence="6">
    <location>
        <begin position="474"/>
        <end position="492"/>
    </location>
</feature>
<feature type="transmembrane region" description="Helical" evidence="6">
    <location>
        <begin position="77"/>
        <end position="98"/>
    </location>
</feature>
<dbReference type="OrthoDB" id="9814290at2"/>
<dbReference type="RefSeq" id="WP_093319039.1">
    <property type="nucleotide sequence ID" value="NZ_FOAF01000001.1"/>
</dbReference>
<proteinExistence type="predicted"/>
<dbReference type="EMBL" id="FOAF01000001">
    <property type="protein sequence ID" value="SEK69798.1"/>
    <property type="molecule type" value="Genomic_DNA"/>
</dbReference>
<feature type="transmembrane region" description="Helical" evidence="6">
    <location>
        <begin position="431"/>
        <end position="454"/>
    </location>
</feature>
<evidence type="ECO:0000256" key="3">
    <source>
        <dbReference type="ARBA" id="ARBA00022748"/>
    </source>
</evidence>
<gene>
    <name evidence="9" type="ORF">SAMN05661044_00922</name>
</gene>
<feature type="transmembrane region" description="Helical" evidence="6">
    <location>
        <begin position="1022"/>
        <end position="1042"/>
    </location>
</feature>
<keyword evidence="10" id="KW-1185">Reference proteome</keyword>
<dbReference type="Pfam" id="PF05140">
    <property type="entry name" value="ResB"/>
    <property type="match status" value="2"/>
</dbReference>
<evidence type="ECO:0000256" key="2">
    <source>
        <dbReference type="ARBA" id="ARBA00022692"/>
    </source>
</evidence>
<dbReference type="AlphaFoldDB" id="A0A1H7J544"/>
<dbReference type="PANTHER" id="PTHR30071">
    <property type="entry name" value="HEME EXPORTER PROTEIN C"/>
    <property type="match status" value="1"/>
</dbReference>
<feature type="transmembrane region" description="Helical" evidence="6">
    <location>
        <begin position="997"/>
        <end position="1015"/>
    </location>
</feature>
<dbReference type="STRING" id="407022.SAMN05661044_00922"/>
<feature type="transmembrane region" description="Helical" evidence="6">
    <location>
        <begin position="908"/>
        <end position="941"/>
    </location>
</feature>
<feature type="transmembrane region" description="Helical" evidence="6">
    <location>
        <begin position="871"/>
        <end position="888"/>
    </location>
</feature>
<name>A0A1H7J544_OLID1</name>
<organism evidence="9 10">
    <name type="scientific">Olivibacter domesticus</name>
    <name type="common">Pseudosphingobacterium domesticum</name>
    <dbReference type="NCBI Taxonomy" id="407022"/>
    <lineage>
        <taxon>Bacteria</taxon>
        <taxon>Pseudomonadati</taxon>
        <taxon>Bacteroidota</taxon>
        <taxon>Sphingobacteriia</taxon>
        <taxon>Sphingobacteriales</taxon>
        <taxon>Sphingobacteriaceae</taxon>
        <taxon>Olivibacter</taxon>
    </lineage>
</organism>
<keyword evidence="2 6" id="KW-0812">Transmembrane</keyword>
<feature type="transmembrane region" description="Helical" evidence="6">
    <location>
        <begin position="813"/>
        <end position="838"/>
    </location>
</feature>
<feature type="transmembrane region" description="Helical" evidence="6">
    <location>
        <begin position="1062"/>
        <end position="1082"/>
    </location>
</feature>
<dbReference type="InterPro" id="IPR007816">
    <property type="entry name" value="ResB-like_domain"/>
</dbReference>
<keyword evidence="5 6" id="KW-0472">Membrane</keyword>
<feature type="domain" description="Cytochrome c assembly protein" evidence="7">
    <location>
        <begin position="844"/>
        <end position="1050"/>
    </location>
</feature>
<dbReference type="PANTHER" id="PTHR30071:SF1">
    <property type="entry name" value="CYTOCHROME B_B6 PROTEIN-RELATED"/>
    <property type="match status" value="1"/>
</dbReference>
<evidence type="ECO:0000259" key="8">
    <source>
        <dbReference type="Pfam" id="PF05140"/>
    </source>
</evidence>
<evidence type="ECO:0000259" key="7">
    <source>
        <dbReference type="Pfam" id="PF01578"/>
    </source>
</evidence>
<feature type="transmembrane region" description="Helical" evidence="6">
    <location>
        <begin position="780"/>
        <end position="801"/>
    </location>
</feature>
<dbReference type="GO" id="GO:0005886">
    <property type="term" value="C:plasma membrane"/>
    <property type="evidence" value="ECO:0007669"/>
    <property type="project" value="TreeGrafter"/>
</dbReference>
<feature type="domain" description="ResB-like" evidence="8">
    <location>
        <begin position="340"/>
        <end position="424"/>
    </location>
</feature>
<feature type="transmembrane region" description="Helical" evidence="6">
    <location>
        <begin position="850"/>
        <end position="866"/>
    </location>
</feature>
<dbReference type="GO" id="GO:0017004">
    <property type="term" value="P:cytochrome complex assembly"/>
    <property type="evidence" value="ECO:0007669"/>
    <property type="project" value="UniProtKB-KW"/>
</dbReference>
<keyword evidence="3" id="KW-0201">Cytochrome c-type biogenesis</keyword>
<dbReference type="Proteomes" id="UP000199421">
    <property type="component" value="Unassembled WGS sequence"/>
</dbReference>
<protein>
    <submittedName>
        <fullName evidence="9">Cytochrome c-type biogenesis protein CcsB</fullName>
    </submittedName>
</protein>
<feature type="transmembrane region" description="Helical" evidence="6">
    <location>
        <begin position="48"/>
        <end position="65"/>
    </location>
</feature>
<dbReference type="GO" id="GO:0020037">
    <property type="term" value="F:heme binding"/>
    <property type="evidence" value="ECO:0007669"/>
    <property type="project" value="InterPro"/>
</dbReference>
<dbReference type="InterPro" id="IPR002541">
    <property type="entry name" value="Cyt_c_assembly"/>
</dbReference>
<dbReference type="InterPro" id="IPR045062">
    <property type="entry name" value="Cyt_c_biogenesis_CcsA/CcmC"/>
</dbReference>
<feature type="domain" description="ResB-like" evidence="8">
    <location>
        <begin position="74"/>
        <end position="119"/>
    </location>
</feature>
<feature type="transmembrane region" description="Helical" evidence="6">
    <location>
        <begin position="7"/>
        <end position="28"/>
    </location>
</feature>
<reference evidence="10" key="1">
    <citation type="submission" date="2016-10" db="EMBL/GenBank/DDBJ databases">
        <authorList>
            <person name="Varghese N."/>
            <person name="Submissions S."/>
        </authorList>
    </citation>
    <scope>NUCLEOTIDE SEQUENCE [LARGE SCALE GENOMIC DNA]</scope>
    <source>
        <strain evidence="10">DSM 18733</strain>
    </source>
</reference>